<evidence type="ECO:0000313" key="3">
    <source>
        <dbReference type="Proteomes" id="UP000016933"/>
    </source>
</evidence>
<proteinExistence type="predicted"/>
<organism evidence="2 3">
    <name type="scientific">Dothistroma septosporum (strain NZE10 / CBS 128990)</name>
    <name type="common">Red band needle blight fungus</name>
    <name type="synonym">Mycosphaerella pini</name>
    <dbReference type="NCBI Taxonomy" id="675120"/>
    <lineage>
        <taxon>Eukaryota</taxon>
        <taxon>Fungi</taxon>
        <taxon>Dikarya</taxon>
        <taxon>Ascomycota</taxon>
        <taxon>Pezizomycotina</taxon>
        <taxon>Dothideomycetes</taxon>
        <taxon>Dothideomycetidae</taxon>
        <taxon>Mycosphaerellales</taxon>
        <taxon>Mycosphaerellaceae</taxon>
        <taxon>Dothistroma</taxon>
    </lineage>
</organism>
<dbReference type="AlphaFoldDB" id="N1PME9"/>
<evidence type="ECO:0008006" key="4">
    <source>
        <dbReference type="Google" id="ProtNLM"/>
    </source>
</evidence>
<keyword evidence="1" id="KW-0812">Transmembrane</keyword>
<evidence type="ECO:0000313" key="2">
    <source>
        <dbReference type="EMBL" id="EME42601.1"/>
    </source>
</evidence>
<dbReference type="eggNOG" id="KOG1399">
    <property type="taxonomic scope" value="Eukaryota"/>
</dbReference>
<dbReference type="Proteomes" id="UP000016933">
    <property type="component" value="Unassembled WGS sequence"/>
</dbReference>
<reference evidence="2 3" key="2">
    <citation type="journal article" date="2012" name="PLoS Pathog.">
        <title>Diverse lifestyles and strategies of plant pathogenesis encoded in the genomes of eighteen Dothideomycetes fungi.</title>
        <authorList>
            <person name="Ohm R.A."/>
            <person name="Feau N."/>
            <person name="Henrissat B."/>
            <person name="Schoch C.L."/>
            <person name="Horwitz B.A."/>
            <person name="Barry K.W."/>
            <person name="Condon B.J."/>
            <person name="Copeland A.C."/>
            <person name="Dhillon B."/>
            <person name="Glaser F."/>
            <person name="Hesse C.N."/>
            <person name="Kosti I."/>
            <person name="LaButti K."/>
            <person name="Lindquist E.A."/>
            <person name="Lucas S."/>
            <person name="Salamov A.A."/>
            <person name="Bradshaw R.E."/>
            <person name="Ciuffetti L."/>
            <person name="Hamelin R.C."/>
            <person name="Kema G.H.J."/>
            <person name="Lawrence C."/>
            <person name="Scott J.A."/>
            <person name="Spatafora J.W."/>
            <person name="Turgeon B.G."/>
            <person name="de Wit P.J.G.M."/>
            <person name="Zhong S."/>
            <person name="Goodwin S.B."/>
            <person name="Grigoriev I.V."/>
        </authorList>
    </citation>
    <scope>NUCLEOTIDE SEQUENCE [LARGE SCALE GENOMIC DNA]</scope>
    <source>
        <strain evidence="3">NZE10 / CBS 128990</strain>
    </source>
</reference>
<keyword evidence="3" id="KW-1185">Reference proteome</keyword>
<keyword evidence="1" id="KW-0472">Membrane</keyword>
<keyword evidence="1" id="KW-1133">Transmembrane helix</keyword>
<evidence type="ECO:0000256" key="1">
    <source>
        <dbReference type="SAM" id="Phobius"/>
    </source>
</evidence>
<feature type="transmembrane region" description="Helical" evidence="1">
    <location>
        <begin position="179"/>
        <end position="200"/>
    </location>
</feature>
<protein>
    <recommendedName>
        <fullName evidence="4">FAD/NAD(P)-binding domain-containing protein</fullName>
    </recommendedName>
</protein>
<dbReference type="OrthoDB" id="74360at2759"/>
<name>N1PME9_DOTSN</name>
<sequence>MLDLPRITDFEILKGLKKASFRCDGGPDDSDLLIKYLQHRGGYYINVDASKMITDGKINKVKHGQEVAEITAHGLDFAAGTSLQADEIISATGYSNTRSQARVTFGDEVADRVRVVWGVDRKGLALQIEGVETDIGAHEAGEHNVKEWILEPSDDELLRLCYHAREIVLSPWQDRVHRAQVALCFVPLVLCSIAYLLHALRDTFHHLCHLRWSRAVGAVGAVSVAGETIVILLEADVARMLIASAATSFGLIVFSSAKVQNDLRVRSDDTG</sequence>
<gene>
    <name evidence="2" type="ORF">DOTSEDRAFT_36441</name>
</gene>
<feature type="transmembrane region" description="Helical" evidence="1">
    <location>
        <begin position="238"/>
        <end position="257"/>
    </location>
</feature>
<dbReference type="HOGENOM" id="CLU_1026819_0_0_1"/>
<accession>N1PME9</accession>
<reference evidence="3" key="1">
    <citation type="journal article" date="2012" name="PLoS Genet.">
        <title>The genomes of the fungal plant pathogens Cladosporium fulvum and Dothistroma septosporum reveal adaptation to different hosts and lifestyles but also signatures of common ancestry.</title>
        <authorList>
            <person name="de Wit P.J.G.M."/>
            <person name="van der Burgt A."/>
            <person name="Oekmen B."/>
            <person name="Stergiopoulos I."/>
            <person name="Abd-Elsalam K.A."/>
            <person name="Aerts A.L."/>
            <person name="Bahkali A.H."/>
            <person name="Beenen H.G."/>
            <person name="Chettri P."/>
            <person name="Cox M.P."/>
            <person name="Datema E."/>
            <person name="de Vries R.P."/>
            <person name="Dhillon B."/>
            <person name="Ganley A.R."/>
            <person name="Griffiths S.A."/>
            <person name="Guo Y."/>
            <person name="Hamelin R.C."/>
            <person name="Henrissat B."/>
            <person name="Kabir M.S."/>
            <person name="Jashni M.K."/>
            <person name="Kema G."/>
            <person name="Klaubauf S."/>
            <person name="Lapidus A."/>
            <person name="Levasseur A."/>
            <person name="Lindquist E."/>
            <person name="Mehrabi R."/>
            <person name="Ohm R.A."/>
            <person name="Owen T.J."/>
            <person name="Salamov A."/>
            <person name="Schwelm A."/>
            <person name="Schijlen E."/>
            <person name="Sun H."/>
            <person name="van den Burg H.A."/>
            <person name="van Ham R.C.H.J."/>
            <person name="Zhang S."/>
            <person name="Goodwin S.B."/>
            <person name="Grigoriev I.V."/>
            <person name="Collemare J."/>
            <person name="Bradshaw R.E."/>
        </authorList>
    </citation>
    <scope>NUCLEOTIDE SEQUENCE [LARGE SCALE GENOMIC DNA]</scope>
    <source>
        <strain evidence="3">NZE10 / CBS 128990</strain>
    </source>
</reference>
<feature type="transmembrane region" description="Helical" evidence="1">
    <location>
        <begin position="212"/>
        <end position="232"/>
    </location>
</feature>
<dbReference type="EMBL" id="KB446541">
    <property type="protein sequence ID" value="EME42601.1"/>
    <property type="molecule type" value="Genomic_DNA"/>
</dbReference>